<evidence type="ECO:0000313" key="1">
    <source>
        <dbReference type="EMBL" id="TGY78996.1"/>
    </source>
</evidence>
<dbReference type="EMBL" id="SRYB01000009">
    <property type="protein sequence ID" value="TGY78996.1"/>
    <property type="molecule type" value="Genomic_DNA"/>
</dbReference>
<gene>
    <name evidence="1" type="ORF">E5331_07990</name>
</gene>
<keyword evidence="2" id="KW-1185">Reference proteome</keyword>
<name>A0AC61REL9_9BACT</name>
<proteinExistence type="predicted"/>
<comment type="caution">
    <text evidence="1">The sequence shown here is derived from an EMBL/GenBank/DDBJ whole genome shotgun (WGS) entry which is preliminary data.</text>
</comment>
<protein>
    <submittedName>
        <fullName evidence="1">Uncharacterized protein</fullName>
    </submittedName>
</protein>
<reference evidence="1" key="1">
    <citation type="submission" date="2019-04" db="EMBL/GenBank/DDBJ databases">
        <title>Microbes associate with the intestines of laboratory mice.</title>
        <authorList>
            <person name="Navarre W."/>
            <person name="Wong E."/>
            <person name="Huang K."/>
            <person name="Tropini C."/>
            <person name="Ng K."/>
            <person name="Yu B."/>
        </authorList>
    </citation>
    <scope>NUCLEOTIDE SEQUENCE</scope>
    <source>
        <strain evidence="1">NM04_E33</strain>
    </source>
</reference>
<accession>A0AC61REL9</accession>
<evidence type="ECO:0000313" key="2">
    <source>
        <dbReference type="Proteomes" id="UP000306319"/>
    </source>
</evidence>
<organism evidence="1 2">
    <name type="scientific">Lepagella muris</name>
    <dbReference type="NCBI Taxonomy" id="3032870"/>
    <lineage>
        <taxon>Bacteria</taxon>
        <taxon>Pseudomonadati</taxon>
        <taxon>Bacteroidota</taxon>
        <taxon>Bacteroidia</taxon>
        <taxon>Bacteroidales</taxon>
        <taxon>Muribaculaceae</taxon>
        <taxon>Lepagella</taxon>
    </lineage>
</organism>
<dbReference type="Proteomes" id="UP000306319">
    <property type="component" value="Unassembled WGS sequence"/>
</dbReference>
<sequence>METNDNYTLTDVKKAISVLENHHTTRDYQALEEILPLVLVILKSKLTEEEPPAGAMKFYAPIWVDVLLERLSTQKHPLSDEEYQIFRSDVEKLSISDYKVADNDLMGYKPVYISIEGISEVVLALKHYFKLL</sequence>